<reference evidence="2" key="2">
    <citation type="submission" date="2022-01" db="EMBL/GenBank/DDBJ databases">
        <authorList>
            <person name="Yamashiro T."/>
            <person name="Shiraishi A."/>
            <person name="Satake H."/>
            <person name="Nakayama K."/>
        </authorList>
    </citation>
    <scope>NUCLEOTIDE SEQUENCE</scope>
</reference>
<dbReference type="Proteomes" id="UP001151760">
    <property type="component" value="Unassembled WGS sequence"/>
</dbReference>
<organism evidence="2 3">
    <name type="scientific">Tanacetum coccineum</name>
    <dbReference type="NCBI Taxonomy" id="301880"/>
    <lineage>
        <taxon>Eukaryota</taxon>
        <taxon>Viridiplantae</taxon>
        <taxon>Streptophyta</taxon>
        <taxon>Embryophyta</taxon>
        <taxon>Tracheophyta</taxon>
        <taxon>Spermatophyta</taxon>
        <taxon>Magnoliopsida</taxon>
        <taxon>eudicotyledons</taxon>
        <taxon>Gunneridae</taxon>
        <taxon>Pentapetalae</taxon>
        <taxon>asterids</taxon>
        <taxon>campanulids</taxon>
        <taxon>Asterales</taxon>
        <taxon>Asteraceae</taxon>
        <taxon>Asteroideae</taxon>
        <taxon>Anthemideae</taxon>
        <taxon>Anthemidinae</taxon>
        <taxon>Tanacetum</taxon>
    </lineage>
</organism>
<evidence type="ECO:0000256" key="1">
    <source>
        <dbReference type="SAM" id="MobiDB-lite"/>
    </source>
</evidence>
<evidence type="ECO:0000313" key="2">
    <source>
        <dbReference type="EMBL" id="GJS71655.1"/>
    </source>
</evidence>
<name>A0ABQ4Y1S0_9ASTR</name>
<keyword evidence="3" id="KW-1185">Reference proteome</keyword>
<gene>
    <name evidence="2" type="ORF">Tco_0704496</name>
</gene>
<protein>
    <submittedName>
        <fullName evidence="2">Uncharacterized protein</fullName>
    </submittedName>
</protein>
<accession>A0ABQ4Y1S0</accession>
<sequence>MKVAINMDSSMGKMCLGKDVIEISSDQNKGSGDWDLLEYKDTTGSEGKKEPEPLVFTKCTLKRIVVVVNFEEETITIQPDFDPFLLSSDEEKNTNLDDLETLLDFDFDEGTQTVDRSPTTRMQNGQGK</sequence>
<evidence type="ECO:0000313" key="3">
    <source>
        <dbReference type="Proteomes" id="UP001151760"/>
    </source>
</evidence>
<reference evidence="2" key="1">
    <citation type="journal article" date="2022" name="Int. J. Mol. Sci.">
        <title>Draft Genome of Tanacetum Coccineum: Genomic Comparison of Closely Related Tanacetum-Family Plants.</title>
        <authorList>
            <person name="Yamashiro T."/>
            <person name="Shiraishi A."/>
            <person name="Nakayama K."/>
            <person name="Satake H."/>
        </authorList>
    </citation>
    <scope>NUCLEOTIDE SEQUENCE</scope>
</reference>
<feature type="region of interest" description="Disordered" evidence="1">
    <location>
        <begin position="109"/>
        <end position="128"/>
    </location>
</feature>
<feature type="compositionally biased region" description="Polar residues" evidence="1">
    <location>
        <begin position="110"/>
        <end position="128"/>
    </location>
</feature>
<comment type="caution">
    <text evidence="2">The sequence shown here is derived from an EMBL/GenBank/DDBJ whole genome shotgun (WGS) entry which is preliminary data.</text>
</comment>
<dbReference type="EMBL" id="BQNB010010022">
    <property type="protein sequence ID" value="GJS71655.1"/>
    <property type="molecule type" value="Genomic_DNA"/>
</dbReference>
<proteinExistence type="predicted"/>